<evidence type="ECO:0000313" key="1">
    <source>
        <dbReference type="EMBL" id="ABG85899.1"/>
    </source>
</evidence>
<sequence length="30" mass="3405">MLILNCKKKVILIYMTLNVYSRGNGGEIYG</sequence>
<evidence type="ECO:0000313" key="2">
    <source>
        <dbReference type="Proteomes" id="UP000001824"/>
    </source>
</evidence>
<protein>
    <submittedName>
        <fullName evidence="1">Uncharacterized protein</fullName>
    </submittedName>
</protein>
<dbReference type="Proteomes" id="UP000001824">
    <property type="component" value="Chromosome"/>
</dbReference>
<name>Q0SVI6_CLOPS</name>
<dbReference type="AlphaFoldDB" id="Q0SVI6"/>
<dbReference type="KEGG" id="cpr:CPR_0536"/>
<proteinExistence type="predicted"/>
<organism evidence="1 2">
    <name type="scientific">Clostridium perfringens (strain SM101 / Type A)</name>
    <dbReference type="NCBI Taxonomy" id="289380"/>
    <lineage>
        <taxon>Bacteria</taxon>
        <taxon>Bacillati</taxon>
        <taxon>Bacillota</taxon>
        <taxon>Clostridia</taxon>
        <taxon>Eubacteriales</taxon>
        <taxon>Clostridiaceae</taxon>
        <taxon>Clostridium</taxon>
    </lineage>
</organism>
<accession>Q0SVI6</accession>
<reference evidence="1 2" key="1">
    <citation type="journal article" date="2006" name="Genome Res.">
        <title>Skewed genomic variability in strains of the toxigenic bacterial pathogen, Clostridium perfringens.</title>
        <authorList>
            <person name="Myers G.S."/>
            <person name="Rasko D.A."/>
            <person name="Cheung J.K."/>
            <person name="Ravel J."/>
            <person name="Seshadri R."/>
            <person name="Deboy R.T."/>
            <person name="Ren Q."/>
            <person name="Varga J."/>
            <person name="Awad M.M."/>
            <person name="Brinkac L.M."/>
            <person name="Daugherty S.C."/>
            <person name="Haft D.H."/>
            <person name="Dodson R.J."/>
            <person name="Madupu R."/>
            <person name="Nelson W.C."/>
            <person name="Rosovitz M.J."/>
            <person name="Sullivan S.A."/>
            <person name="Khouri H."/>
            <person name="Dimitrov G.I."/>
            <person name="Watkins K.L."/>
            <person name="Mulligan S."/>
            <person name="Benton J."/>
            <person name="Radune D."/>
            <person name="Fisher D.J."/>
            <person name="Atkins H.S."/>
            <person name="Hiscox T."/>
            <person name="Jost B.H."/>
            <person name="Billington S.J."/>
            <person name="Songer J.G."/>
            <person name="McClane B.A."/>
            <person name="Titball R.W."/>
            <person name="Rood J.I."/>
            <person name="Melville S.B."/>
            <person name="Paulsen I.T."/>
        </authorList>
    </citation>
    <scope>NUCLEOTIDE SEQUENCE [LARGE SCALE GENOMIC DNA]</scope>
    <source>
        <strain evidence="2">SM101 / Type A</strain>
    </source>
</reference>
<gene>
    <name evidence="1" type="ordered locus">CPR_0536</name>
</gene>
<dbReference type="EMBL" id="CP000312">
    <property type="protein sequence ID" value="ABG85899.1"/>
    <property type="molecule type" value="Genomic_DNA"/>
</dbReference>
<dbReference type="BioCyc" id="CPER289380:GI76-553-MONOMER"/>